<feature type="domain" description="Phage tail tape measure protein" evidence="2">
    <location>
        <begin position="305"/>
        <end position="498"/>
    </location>
</feature>
<feature type="transmembrane region" description="Helical" evidence="1">
    <location>
        <begin position="897"/>
        <end position="916"/>
    </location>
</feature>
<gene>
    <name evidence="3" type="ORF">ACFO3R_29250</name>
</gene>
<evidence type="ECO:0000313" key="4">
    <source>
        <dbReference type="Proteomes" id="UP001595871"/>
    </source>
</evidence>
<name>A0ABV8ND69_9ACTN</name>
<proteinExistence type="predicted"/>
<evidence type="ECO:0000259" key="2">
    <source>
        <dbReference type="Pfam" id="PF10145"/>
    </source>
</evidence>
<dbReference type="RefSeq" id="WP_200693843.1">
    <property type="nucleotide sequence ID" value="NZ_JBHSCF010000055.1"/>
</dbReference>
<keyword evidence="4" id="KW-1185">Reference proteome</keyword>
<reference evidence="4" key="1">
    <citation type="journal article" date="2019" name="Int. J. Syst. Evol. Microbiol.">
        <title>The Global Catalogue of Microorganisms (GCM) 10K type strain sequencing project: providing services to taxonomists for standard genome sequencing and annotation.</title>
        <authorList>
            <consortium name="The Broad Institute Genomics Platform"/>
            <consortium name="The Broad Institute Genome Sequencing Center for Infectious Disease"/>
            <person name="Wu L."/>
            <person name="Ma J."/>
        </authorList>
    </citation>
    <scope>NUCLEOTIDE SEQUENCE [LARGE SCALE GENOMIC DNA]</scope>
    <source>
        <strain evidence="4">CCM 3243</strain>
    </source>
</reference>
<dbReference type="Proteomes" id="UP001595871">
    <property type="component" value="Unassembled WGS sequence"/>
</dbReference>
<dbReference type="InterPro" id="IPR010090">
    <property type="entry name" value="Phage_tape_meas"/>
</dbReference>
<feature type="transmembrane region" description="Helical" evidence="1">
    <location>
        <begin position="625"/>
        <end position="648"/>
    </location>
</feature>
<keyword evidence="1" id="KW-0812">Transmembrane</keyword>
<organism evidence="3 4">
    <name type="scientific">Streptomyces flavovirens</name>
    <dbReference type="NCBI Taxonomy" id="52258"/>
    <lineage>
        <taxon>Bacteria</taxon>
        <taxon>Bacillati</taxon>
        <taxon>Actinomycetota</taxon>
        <taxon>Actinomycetes</taxon>
        <taxon>Kitasatosporales</taxon>
        <taxon>Streptomycetaceae</taxon>
        <taxon>Streptomyces</taxon>
    </lineage>
</organism>
<keyword evidence="1" id="KW-0472">Membrane</keyword>
<comment type="caution">
    <text evidence="3">The sequence shown here is derived from an EMBL/GenBank/DDBJ whole genome shotgun (WGS) entry which is preliminary data.</text>
</comment>
<dbReference type="EMBL" id="JBHSCF010000055">
    <property type="protein sequence ID" value="MFC4190433.1"/>
    <property type="molecule type" value="Genomic_DNA"/>
</dbReference>
<accession>A0ABV8ND69</accession>
<evidence type="ECO:0000313" key="3">
    <source>
        <dbReference type="EMBL" id="MFC4190433.1"/>
    </source>
</evidence>
<evidence type="ECO:0000256" key="1">
    <source>
        <dbReference type="SAM" id="Phobius"/>
    </source>
</evidence>
<sequence>MPSTDEDYGSARITLELDDSGATREAASVGADIERALTRATRNIGTRIRQTIERGMRRTTVAVEPDLRQFERQLRTGMRSLNPVMVPVTADLRQFQRSMRSSGTQPINVPVTPDVTRFARTLTRALRGVQAEVQVRADARRMIQDIERELRRVSPPAISVRAEADVSRIRSQLNSLDPPTIEVTLSLDVDRIEEQLRELADREIHIPIGIGPAGAAGAAGATAGASVLGGLTSSLMAAGPWGAVVAAAAAYAAMIGKTLMAGIEGVIEQQRLTGALKASLGLGAQEAAAVGRVVGQLYARGVVESVEEGTSAVQAAIRNGLAAPDDIGLESLATQISDVGRLMEEDVGQVARAVGLMVKTGLVDNATEGLDLLTAGVQGGANAAEDLLELFSEYSTQFRQLGLSGQEAMGLIQQGLQGGARDADTIADAFKEFSIEAAAGGERVVDAFKAMDLDADRLSSAFAKGGPAAREALTEVLDSLRSIEDPLERNQVAIGLFGTKAEDLAGALQAIDLDTAAAEMDGFAGATKRAGDDLRNNLGDKLQTVFRETKQAFQALFTGDTTQFADVGNAVRDALPLLKETGQKVVTSILEGIEEYGPKIFDKLFDLASSIGERVDIWGPLLLKLGAAVSVLPAVLYGLLFTAIGGLLSGMGQKLWPYLEEAWDSVAAFFTDTIPEWAKGVGQQLLDGLAGAFDSAKQGVSSGIDSVVGFFTGLPGKIGASLGSLGSTIGQFFTDGFEWAKQAVSDGIDSIIEFFASLPGRLVEGLSLLGSLLVDAFTSAIAFAIIGVLSAIAGLTYVFTELPGQIVAGLAQLGAFLLMAFQTGLDTAKSWLSTALDETVAWFAALPGRVVAGLSQFGALVLGALSVGWSQVQLWVTTALDSTIAWFAALPSRIGQALLGLGAQLLGVFMGAFTSVNTTVSGWITNVITFFAGLPGRAKAAIAALPGQIGSVFATARERATSAASSLVSSAVSFLRDLPGKAGDAVSSIKDKIAGAFNTARERAIGAVNTMISRIVGLFSGLGGKIVDSLGDIGSQIVGKVKSGLPSSVRNLLPFGNGGIVNRPTAALIGEAGPEVVIPLSRPQRARQLAEQSGLLELLGAVSGAVPAPAGPAPVTHTHHWTLTEVGDASVTAQRVINRLAHSAVL</sequence>
<feature type="transmembrane region" description="Helical" evidence="1">
    <location>
        <begin position="840"/>
        <end position="866"/>
    </location>
</feature>
<keyword evidence="1" id="KW-1133">Transmembrane helix</keyword>
<feature type="transmembrane region" description="Helical" evidence="1">
    <location>
        <begin position="806"/>
        <end position="828"/>
    </location>
</feature>
<protein>
    <submittedName>
        <fullName evidence="3">Phage tail tape measure protein</fullName>
    </submittedName>
</protein>
<dbReference type="Pfam" id="PF10145">
    <property type="entry name" value="PhageMin_Tail"/>
    <property type="match status" value="1"/>
</dbReference>
<feature type="transmembrane region" description="Helical" evidence="1">
    <location>
        <begin position="776"/>
        <end position="800"/>
    </location>
</feature>